<evidence type="ECO:0000256" key="2">
    <source>
        <dbReference type="ARBA" id="ARBA00022670"/>
    </source>
</evidence>
<dbReference type="CDD" id="cd04056">
    <property type="entry name" value="Peptidases_S53"/>
    <property type="match status" value="1"/>
</dbReference>
<keyword evidence="7" id="KW-0865">Zymogen</keyword>
<dbReference type="InterPro" id="IPR015366">
    <property type="entry name" value="S53_propep"/>
</dbReference>
<evidence type="ECO:0000256" key="3">
    <source>
        <dbReference type="ARBA" id="ARBA00022723"/>
    </source>
</evidence>
<accession>A0ABS2XXR7</accession>
<dbReference type="PANTHER" id="PTHR14218">
    <property type="entry name" value="PROTEASE S8 TRIPEPTIDYL PEPTIDASE I CLN2"/>
    <property type="match status" value="1"/>
</dbReference>
<evidence type="ECO:0000256" key="9">
    <source>
        <dbReference type="SAM" id="MobiDB-lite"/>
    </source>
</evidence>
<dbReference type="Pfam" id="PF09133">
    <property type="entry name" value="SANTA"/>
    <property type="match status" value="1"/>
</dbReference>
<dbReference type="PROSITE" id="PS51695">
    <property type="entry name" value="SEDOLISIN"/>
    <property type="match status" value="1"/>
</dbReference>
<feature type="domain" description="Peptidase S53" evidence="10">
    <location>
        <begin position="739"/>
        <end position="1105"/>
    </location>
</feature>
<dbReference type="CDD" id="cd11377">
    <property type="entry name" value="Pro-peptidase_S53"/>
    <property type="match status" value="1"/>
</dbReference>
<proteinExistence type="predicted"/>
<evidence type="ECO:0000313" key="12">
    <source>
        <dbReference type="Proteomes" id="UP001166093"/>
    </source>
</evidence>
<feature type="region of interest" description="Disordered" evidence="9">
    <location>
        <begin position="1"/>
        <end position="27"/>
    </location>
</feature>
<feature type="non-terminal residue" evidence="11">
    <location>
        <position position="1"/>
    </location>
</feature>
<feature type="region of interest" description="Disordered" evidence="9">
    <location>
        <begin position="274"/>
        <end position="301"/>
    </location>
</feature>
<dbReference type="InterPro" id="IPR036852">
    <property type="entry name" value="Peptidase_S8/S53_dom_sf"/>
</dbReference>
<dbReference type="PANTHER" id="PTHR14218:SF15">
    <property type="entry name" value="TRIPEPTIDYL-PEPTIDASE 1"/>
    <property type="match status" value="1"/>
</dbReference>
<evidence type="ECO:0000256" key="1">
    <source>
        <dbReference type="ARBA" id="ARBA00001913"/>
    </source>
</evidence>
<evidence type="ECO:0000259" key="10">
    <source>
        <dbReference type="PROSITE" id="PS51695"/>
    </source>
</evidence>
<dbReference type="SUPFAM" id="SSF54897">
    <property type="entry name" value="Protease propeptides/inhibitors"/>
    <property type="match status" value="1"/>
</dbReference>
<dbReference type="Proteomes" id="UP001166093">
    <property type="component" value="Unassembled WGS sequence"/>
</dbReference>
<dbReference type="EMBL" id="JAAWVQ010083732">
    <property type="protein sequence ID" value="MBN3278943.1"/>
    <property type="molecule type" value="Genomic_DNA"/>
</dbReference>
<protein>
    <submittedName>
        <fullName evidence="11">TPP1 peptidase</fullName>
    </submittedName>
</protein>
<comment type="cofactor">
    <cofactor evidence="1">
        <name>Ca(2+)</name>
        <dbReference type="ChEBI" id="CHEBI:29108"/>
    </cofactor>
</comment>
<feature type="compositionally biased region" description="Basic and acidic residues" evidence="9">
    <location>
        <begin position="347"/>
        <end position="362"/>
    </location>
</feature>
<feature type="region of interest" description="Disordered" evidence="9">
    <location>
        <begin position="337"/>
        <end position="365"/>
    </location>
</feature>
<evidence type="ECO:0000313" key="11">
    <source>
        <dbReference type="EMBL" id="MBN3278943.1"/>
    </source>
</evidence>
<reference evidence="11" key="1">
    <citation type="journal article" date="2021" name="Cell">
        <title>Tracing the genetic footprints of vertebrate landing in non-teleost ray-finned fishes.</title>
        <authorList>
            <person name="Bi X."/>
            <person name="Wang K."/>
            <person name="Yang L."/>
            <person name="Pan H."/>
            <person name="Jiang H."/>
            <person name="Wei Q."/>
            <person name="Fang M."/>
            <person name="Yu H."/>
            <person name="Zhu C."/>
            <person name="Cai Y."/>
            <person name="He Y."/>
            <person name="Gan X."/>
            <person name="Zeng H."/>
            <person name="Yu D."/>
            <person name="Zhu Y."/>
            <person name="Jiang H."/>
            <person name="Qiu Q."/>
            <person name="Yang H."/>
            <person name="Zhang Y.E."/>
            <person name="Wang W."/>
            <person name="Zhu M."/>
            <person name="He S."/>
            <person name="Zhang G."/>
        </authorList>
    </citation>
    <scope>NUCLEOTIDE SEQUENCE</scope>
    <source>
        <strain evidence="11">Pddl_001</strain>
    </source>
</reference>
<feature type="active site" description="Charge relay system" evidence="8">
    <location>
        <position position="811"/>
    </location>
</feature>
<comment type="caution">
    <text evidence="8">Lacks conserved residue(s) required for the propagation of feature annotation.</text>
</comment>
<keyword evidence="12" id="KW-1185">Reference proteome</keyword>
<dbReference type="InterPro" id="IPR050819">
    <property type="entry name" value="Tripeptidyl-peptidase_I"/>
</dbReference>
<keyword evidence="4 8" id="KW-0378">Hydrolase</keyword>
<dbReference type="Gene3D" id="3.40.50.200">
    <property type="entry name" value="Peptidase S8/S53 domain"/>
    <property type="match status" value="1"/>
</dbReference>
<keyword evidence="5 8" id="KW-0720">Serine protease</keyword>
<dbReference type="SMART" id="SM00944">
    <property type="entry name" value="Pro-kuma_activ"/>
    <property type="match status" value="1"/>
</dbReference>
<feature type="compositionally biased region" description="Low complexity" evidence="9">
    <location>
        <begin position="15"/>
        <end position="27"/>
    </location>
</feature>
<comment type="caution">
    <text evidence="11">The sequence shown here is derived from an EMBL/GenBank/DDBJ whole genome shotgun (WGS) entry which is preliminary data.</text>
</comment>
<feature type="active site" description="Charge relay system" evidence="8">
    <location>
        <position position="1015"/>
    </location>
</feature>
<organism evidence="11 12">
    <name type="scientific">Polyodon spathula</name>
    <name type="common">North American paddlefish</name>
    <name type="synonym">Squalus spathula</name>
    <dbReference type="NCBI Taxonomy" id="7913"/>
    <lineage>
        <taxon>Eukaryota</taxon>
        <taxon>Metazoa</taxon>
        <taxon>Chordata</taxon>
        <taxon>Craniata</taxon>
        <taxon>Vertebrata</taxon>
        <taxon>Euteleostomi</taxon>
        <taxon>Actinopterygii</taxon>
        <taxon>Chondrostei</taxon>
        <taxon>Acipenseriformes</taxon>
        <taxon>Polyodontidae</taxon>
        <taxon>Polyodon</taxon>
    </lineage>
</organism>
<keyword evidence="3" id="KW-0479">Metal-binding</keyword>
<dbReference type="InterPro" id="IPR015216">
    <property type="entry name" value="SANTA"/>
</dbReference>
<feature type="region of interest" description="Disordered" evidence="9">
    <location>
        <begin position="152"/>
        <end position="203"/>
    </location>
</feature>
<name>A0ABS2XXR7_POLSP</name>
<dbReference type="InterPro" id="IPR030400">
    <property type="entry name" value="Sedolisin_dom"/>
</dbReference>
<sequence>MLITPSKINQRAGALPSKSIPLSKIPPGAGTPVKELLRMVVREEEEKASPAKFWKPNWAFRKALPNGGVKHKLHSTVLDGSLSSKNCGISSPELSSIGAEDNLTLLHGNNYGTNHPNIIGQKNKMLSVVGSSRPHDSPAKVFERLKRQMEERAKGVHSMPGKAEQQGPRWTPQKQGGPQESPWKPGVYHTPGKVGRPGQPPATTMDIRSYPKDMLQTSVLRSLPPHSNRNGTGACRDNEDNSIFAGYVLQGPGTAPVPMSGDEGDDEISQDTVQSLAETTESDATDTSLTPPVGLGLGKSKPDSAALDLNRLPYPNLPPNQEWRDILLKSPRISIPRKQITISQPRNEPEREKTGSQPKDSDTSAGQIHLHEWFIKKLNKTDVCVEGRRQDLNGQYWHSNVIAERLKCNTLKTITGSIYVLHGKMNMNATSKEKDPVKITARVGTLKRKKQLRLFLDQLPKDDHDDVFSASPLQSKRVKLPSLCGGQEDDVFQLTEINPQTPSSARFPLVKTPQCLHISPGMLGSVNRNDNDRYVFNLQKKEKRGKLKTWANVRMQASALNLPLVISPCVSIPEGWSNAGRVAASDQVQLTFALKQRNVRELRELLGRVSDPDSSQYGKYLSLEQLSSLVQPSELTQKVVWRWLESHGVQDCHSVETQDFLQCAMPARVAEKLLPGCEFSRYVKGHQSLVRSPVPYGLPDELSEHLDFVGGVHRFPDSKMALRRTWANGKKRKAEFHLGVSPSILRQRYNLTASDMGSSQNNSQAVAQFLEQYFHPADLAEFMKLFGRGFKNLPKVERVVGKQGCGKAGLEASLDVEYIMSTGANIPTWVFTNPGRHESQEPFLQWLLLLSNMSAVPWVHTISYGDDEDSLSQAYMQRINVEFMKAGVRGVTLLFASGDSGAGCMKDGKGGNTFRPSFPASSPYVTTVGGTSFKNPFQVTYEVTDYISGGGFSNVFEMPDYQVNAVNSYLKGMKALPPKTYFNSSGRAYPDVAALSDNYWVVTNRIPIPFVSGTSASTPVFGGILSLINDHRFLKSLPALGFLNPRLYKLQGSASSALFDVTEGCHLSCLDEQVQGQGFCAAPSWDPVTGWGTPNYPDLLTALGD</sequence>
<evidence type="ECO:0000256" key="4">
    <source>
        <dbReference type="ARBA" id="ARBA00022801"/>
    </source>
</evidence>
<feature type="active site" description="Charge relay system" evidence="8">
    <location>
        <position position="815"/>
    </location>
</feature>
<feature type="non-terminal residue" evidence="11">
    <location>
        <position position="1105"/>
    </location>
</feature>
<dbReference type="SUPFAM" id="SSF52743">
    <property type="entry name" value="Subtilisin-like"/>
    <property type="match status" value="1"/>
</dbReference>
<evidence type="ECO:0000256" key="5">
    <source>
        <dbReference type="ARBA" id="ARBA00022825"/>
    </source>
</evidence>
<gene>
    <name evidence="11" type="primary">Tpp1_0</name>
    <name evidence="11" type="ORF">GTO93_0007184</name>
</gene>
<evidence type="ECO:0000256" key="7">
    <source>
        <dbReference type="ARBA" id="ARBA00023145"/>
    </source>
</evidence>
<evidence type="ECO:0000256" key="8">
    <source>
        <dbReference type="PROSITE-ProRule" id="PRU01032"/>
    </source>
</evidence>
<keyword evidence="2 8" id="KW-0645">Protease</keyword>
<dbReference type="Pfam" id="PF09286">
    <property type="entry name" value="Pro-kuma_activ"/>
    <property type="match status" value="1"/>
</dbReference>
<keyword evidence="6" id="KW-0106">Calcium</keyword>
<evidence type="ECO:0000256" key="6">
    <source>
        <dbReference type="ARBA" id="ARBA00022837"/>
    </source>
</evidence>